<dbReference type="AlphaFoldDB" id="A0A8J5F0H2"/>
<dbReference type="OrthoDB" id="69150at2759"/>
<feature type="region of interest" description="Disordered" evidence="1">
    <location>
        <begin position="352"/>
        <end position="438"/>
    </location>
</feature>
<evidence type="ECO:0008006" key="4">
    <source>
        <dbReference type="Google" id="ProtNLM"/>
    </source>
</evidence>
<dbReference type="Proteomes" id="UP000734854">
    <property type="component" value="Unassembled WGS sequence"/>
</dbReference>
<feature type="compositionally biased region" description="Gly residues" evidence="1">
    <location>
        <begin position="379"/>
        <end position="390"/>
    </location>
</feature>
<dbReference type="PANTHER" id="PTHR37736:SF1">
    <property type="entry name" value="GLYCINE-RICH PROTEIN"/>
    <property type="match status" value="1"/>
</dbReference>
<organism evidence="2 3">
    <name type="scientific">Zingiber officinale</name>
    <name type="common">Ginger</name>
    <name type="synonym">Amomum zingiber</name>
    <dbReference type="NCBI Taxonomy" id="94328"/>
    <lineage>
        <taxon>Eukaryota</taxon>
        <taxon>Viridiplantae</taxon>
        <taxon>Streptophyta</taxon>
        <taxon>Embryophyta</taxon>
        <taxon>Tracheophyta</taxon>
        <taxon>Spermatophyta</taxon>
        <taxon>Magnoliopsida</taxon>
        <taxon>Liliopsida</taxon>
        <taxon>Zingiberales</taxon>
        <taxon>Zingiberaceae</taxon>
        <taxon>Zingiber</taxon>
    </lineage>
</organism>
<evidence type="ECO:0000313" key="2">
    <source>
        <dbReference type="EMBL" id="KAG6476128.1"/>
    </source>
</evidence>
<gene>
    <name evidence="2" type="ORF">ZIOFF_065364</name>
</gene>
<dbReference type="PANTHER" id="PTHR37736">
    <property type="entry name" value="GLYCINE-RICH PROTEIN"/>
    <property type="match status" value="1"/>
</dbReference>
<dbReference type="EMBL" id="JACMSC010000018">
    <property type="protein sequence ID" value="KAG6476128.1"/>
    <property type="molecule type" value="Genomic_DNA"/>
</dbReference>
<proteinExistence type="predicted"/>
<comment type="caution">
    <text evidence="2">The sequence shown here is derived from an EMBL/GenBank/DDBJ whole genome shotgun (WGS) entry which is preliminary data.</text>
</comment>
<evidence type="ECO:0000256" key="1">
    <source>
        <dbReference type="SAM" id="MobiDB-lite"/>
    </source>
</evidence>
<name>A0A8J5F0H2_ZINOF</name>
<evidence type="ECO:0000313" key="3">
    <source>
        <dbReference type="Proteomes" id="UP000734854"/>
    </source>
</evidence>
<accession>A0A8J5F0H2</accession>
<reference evidence="2 3" key="1">
    <citation type="submission" date="2020-08" db="EMBL/GenBank/DDBJ databases">
        <title>Plant Genome Project.</title>
        <authorList>
            <person name="Zhang R.-G."/>
        </authorList>
    </citation>
    <scope>NUCLEOTIDE SEQUENCE [LARGE SCALE GENOMIC DNA]</scope>
    <source>
        <tissue evidence="2">Rhizome</tissue>
    </source>
</reference>
<protein>
    <recommendedName>
        <fullName evidence="4">Glycine-rich protein</fullName>
    </recommendedName>
</protein>
<sequence>MASSVAESALAHGPVMSMMKKRLRSLRKKLNRILQMEDTLAQGKLLNKEQKEFLRSKPTIVILINEYEKLRGPLAAAVQEELDRAAFTAASPAPIPQEEIPVPAGVKEERDRAVMDVLALVYFGCMFDVKPQSEFAAMMLTRMHERGCCLTYDYVTDDATDLLREHDLDAISGFASLVTSRSVYSGVSHKDTLQACLQHAKLWLVNADQPIHSGASLTYAGLREKLNKILASDYFTTTPEMKAPGDLAAAVGKYGASCQVQFSESTNVPSSMVQSEDVEVPIVPQEDEQQEFQLSEVHPDHEVSHVDEQLNMGATDPPVSYGAVVASNQEQENQKVDLEDLNLREVEQREHQYNSRRIYHNNQGGIRGPDNRRGYHDSGSGGRGGNGGYQNGRSRYHDSSYSKHYYNPKGRGGQSSCAANYTDHGSHAPSNLDLDTRT</sequence>
<keyword evidence="3" id="KW-1185">Reference proteome</keyword>